<evidence type="ECO:0000313" key="2">
    <source>
        <dbReference type="EMBL" id="KNC30075.1"/>
    </source>
</evidence>
<evidence type="ECO:0000313" key="3">
    <source>
        <dbReference type="Proteomes" id="UP000037069"/>
    </source>
</evidence>
<dbReference type="AlphaFoldDB" id="A0A0L0CCV0"/>
<sequence length="180" mass="18824">MKTHQPLSGCLVVGNWGPTTTGPGTSLGPTTTGPSGTGRPKGKRLGLGFGLATGAGLGAAKAKPNNIAKTTMTYYHGPTTTGPGTSLGPTTTGPSGTGRPKGKRLGLGFGLATGAGLGAAKAKPNNIAKTTMTCNWIYNYFCSRYFVTCRFIVHNRGRYVAWLIKQTSFFIRARMSFFIN</sequence>
<organism evidence="2 3">
    <name type="scientific">Lucilia cuprina</name>
    <name type="common">Green bottle fly</name>
    <name type="synonym">Australian sheep blowfly</name>
    <dbReference type="NCBI Taxonomy" id="7375"/>
    <lineage>
        <taxon>Eukaryota</taxon>
        <taxon>Metazoa</taxon>
        <taxon>Ecdysozoa</taxon>
        <taxon>Arthropoda</taxon>
        <taxon>Hexapoda</taxon>
        <taxon>Insecta</taxon>
        <taxon>Pterygota</taxon>
        <taxon>Neoptera</taxon>
        <taxon>Endopterygota</taxon>
        <taxon>Diptera</taxon>
        <taxon>Brachycera</taxon>
        <taxon>Muscomorpha</taxon>
        <taxon>Oestroidea</taxon>
        <taxon>Calliphoridae</taxon>
        <taxon>Luciliinae</taxon>
        <taxon>Lucilia</taxon>
    </lineage>
</organism>
<feature type="compositionally biased region" description="Low complexity" evidence="1">
    <location>
        <begin position="78"/>
        <end position="98"/>
    </location>
</feature>
<feature type="compositionally biased region" description="Low complexity" evidence="1">
    <location>
        <begin position="17"/>
        <end position="38"/>
    </location>
</feature>
<proteinExistence type="predicted"/>
<evidence type="ECO:0000256" key="1">
    <source>
        <dbReference type="SAM" id="MobiDB-lite"/>
    </source>
</evidence>
<name>A0A0L0CCV0_LUCCU</name>
<dbReference type="EMBL" id="JRES01000577">
    <property type="protein sequence ID" value="KNC30075.1"/>
    <property type="molecule type" value="Genomic_DNA"/>
</dbReference>
<gene>
    <name evidence="2" type="ORF">FF38_09556</name>
</gene>
<dbReference type="Proteomes" id="UP000037069">
    <property type="component" value="Unassembled WGS sequence"/>
</dbReference>
<accession>A0A0L0CCV0</accession>
<protein>
    <submittedName>
        <fullName evidence="2">Uncharacterized protein</fullName>
    </submittedName>
</protein>
<comment type="caution">
    <text evidence="2">The sequence shown here is derived from an EMBL/GenBank/DDBJ whole genome shotgun (WGS) entry which is preliminary data.</text>
</comment>
<reference evidence="2 3" key="1">
    <citation type="journal article" date="2015" name="Nat. Commun.">
        <title>Lucilia cuprina genome unlocks parasitic fly biology to underpin future interventions.</title>
        <authorList>
            <person name="Anstead C.A."/>
            <person name="Korhonen P.K."/>
            <person name="Young N.D."/>
            <person name="Hall R.S."/>
            <person name="Jex A.R."/>
            <person name="Murali S.C."/>
            <person name="Hughes D.S."/>
            <person name="Lee S.F."/>
            <person name="Perry T."/>
            <person name="Stroehlein A.J."/>
            <person name="Ansell B.R."/>
            <person name="Breugelmans B."/>
            <person name="Hofmann A."/>
            <person name="Qu J."/>
            <person name="Dugan S."/>
            <person name="Lee S.L."/>
            <person name="Chao H."/>
            <person name="Dinh H."/>
            <person name="Han Y."/>
            <person name="Doddapaneni H.V."/>
            <person name="Worley K.C."/>
            <person name="Muzny D.M."/>
            <person name="Ioannidis P."/>
            <person name="Waterhouse R.M."/>
            <person name="Zdobnov E.M."/>
            <person name="James P.J."/>
            <person name="Bagnall N.H."/>
            <person name="Kotze A.C."/>
            <person name="Gibbs R.A."/>
            <person name="Richards S."/>
            <person name="Batterham P."/>
            <person name="Gasser R.B."/>
        </authorList>
    </citation>
    <scope>NUCLEOTIDE SEQUENCE [LARGE SCALE GENOMIC DNA]</scope>
    <source>
        <strain evidence="2 3">LS</strain>
        <tissue evidence="2">Full body</tissue>
    </source>
</reference>
<feature type="region of interest" description="Disordered" evidence="1">
    <location>
        <begin position="15"/>
        <end position="43"/>
    </location>
</feature>
<feature type="region of interest" description="Disordered" evidence="1">
    <location>
        <begin position="78"/>
        <end position="101"/>
    </location>
</feature>
<keyword evidence="3" id="KW-1185">Reference proteome</keyword>